<reference evidence="1 2" key="1">
    <citation type="submission" date="2015-10" db="EMBL/GenBank/DDBJ databases">
        <title>Draft genome sequence of Streptomyces curacoi DSM 40107, type strain for the species Streptomyces curacoi.</title>
        <authorList>
            <person name="Ruckert C."/>
            <person name="Winkler A."/>
            <person name="Kalinowski J."/>
            <person name="Kampfer P."/>
            <person name="Glaeser S."/>
        </authorList>
    </citation>
    <scope>NUCLEOTIDE SEQUENCE [LARGE SCALE GENOMIC DNA]</scope>
    <source>
        <strain evidence="1 2">DSM 40107</strain>
    </source>
</reference>
<protein>
    <submittedName>
        <fullName evidence="1">Uncharacterized protein</fullName>
    </submittedName>
</protein>
<organism evidence="1 2">
    <name type="scientific">Streptomyces curacoi</name>
    <dbReference type="NCBI Taxonomy" id="146536"/>
    <lineage>
        <taxon>Bacteria</taxon>
        <taxon>Bacillati</taxon>
        <taxon>Actinomycetota</taxon>
        <taxon>Actinomycetes</taxon>
        <taxon>Kitasatosporales</taxon>
        <taxon>Streptomycetaceae</taxon>
        <taxon>Streptomyces</taxon>
    </lineage>
</organism>
<comment type="caution">
    <text evidence="1">The sequence shown here is derived from an EMBL/GenBank/DDBJ whole genome shotgun (WGS) entry which is preliminary data.</text>
</comment>
<evidence type="ECO:0000313" key="1">
    <source>
        <dbReference type="EMBL" id="KUM80987.1"/>
    </source>
</evidence>
<dbReference type="AlphaFoldDB" id="A0A124H718"/>
<dbReference type="EMBL" id="LMWJ01000002">
    <property type="protein sequence ID" value="KUM80987.1"/>
    <property type="molecule type" value="Genomic_DNA"/>
</dbReference>
<proteinExistence type="predicted"/>
<name>A0A124H718_9ACTN</name>
<evidence type="ECO:0000313" key="2">
    <source>
        <dbReference type="Proteomes" id="UP000054024"/>
    </source>
</evidence>
<gene>
    <name evidence="1" type="ORF">AQI70_03055</name>
</gene>
<dbReference type="Proteomes" id="UP000054024">
    <property type="component" value="Unassembled WGS sequence"/>
</dbReference>
<sequence>MRSGSGDEFDVVFSLAGAYIRGFDHESPMSPNAEDVVWPGVLDSVPGAFHAQIAELARRLRLDARPACRAHS</sequence>
<keyword evidence="2" id="KW-1185">Reference proteome</keyword>
<accession>A0A124H718</accession>